<feature type="coiled-coil region" evidence="5">
    <location>
        <begin position="565"/>
        <end position="633"/>
    </location>
</feature>
<feature type="region of interest" description="Disordered" evidence="6">
    <location>
        <begin position="237"/>
        <end position="258"/>
    </location>
</feature>
<proteinExistence type="predicted"/>
<dbReference type="EMBL" id="SNRW01000130">
    <property type="protein sequence ID" value="KAA6403184.1"/>
    <property type="molecule type" value="Genomic_DNA"/>
</dbReference>
<protein>
    <submittedName>
        <fullName evidence="7">Putative Structural maintenance of chromosomes protein 1A</fullName>
    </submittedName>
</protein>
<evidence type="ECO:0000256" key="3">
    <source>
        <dbReference type="ARBA" id="ARBA00023242"/>
    </source>
</evidence>
<feature type="compositionally biased region" description="Basic residues" evidence="6">
    <location>
        <begin position="492"/>
        <end position="503"/>
    </location>
</feature>
<feature type="compositionally biased region" description="Basic residues" evidence="6">
    <location>
        <begin position="792"/>
        <end position="801"/>
    </location>
</feature>
<dbReference type="SUPFAM" id="SSF52540">
    <property type="entry name" value="P-loop containing nucleoside triphosphate hydrolases"/>
    <property type="match status" value="1"/>
</dbReference>
<name>A0A5J4X7N5_9EUKA</name>
<reference evidence="7 8" key="1">
    <citation type="submission" date="2019-03" db="EMBL/GenBank/DDBJ databases">
        <title>Single cell metagenomics reveals metabolic interactions within the superorganism composed of flagellate Streblomastix strix and complex community of Bacteroidetes bacteria on its surface.</title>
        <authorList>
            <person name="Treitli S.C."/>
            <person name="Kolisko M."/>
            <person name="Husnik F."/>
            <person name="Keeling P."/>
            <person name="Hampl V."/>
        </authorList>
    </citation>
    <scope>NUCLEOTIDE SEQUENCE [LARGE SCALE GENOMIC DNA]</scope>
    <source>
        <strain evidence="7">ST1C</strain>
    </source>
</reference>
<dbReference type="OrthoDB" id="5575062at2759"/>
<accession>A0A5J4X7N5</accession>
<feature type="non-terminal residue" evidence="7">
    <location>
        <position position="1"/>
    </location>
</feature>
<dbReference type="InterPro" id="IPR027417">
    <property type="entry name" value="P-loop_NTPase"/>
</dbReference>
<feature type="compositionally biased region" description="Acidic residues" evidence="6">
    <location>
        <begin position="313"/>
        <end position="328"/>
    </location>
</feature>
<dbReference type="Proteomes" id="UP000324800">
    <property type="component" value="Unassembled WGS sequence"/>
</dbReference>
<evidence type="ECO:0000256" key="4">
    <source>
        <dbReference type="ARBA" id="ARBA00023306"/>
    </source>
</evidence>
<feature type="compositionally biased region" description="Basic and acidic residues" evidence="6">
    <location>
        <begin position="329"/>
        <end position="342"/>
    </location>
</feature>
<dbReference type="Gene3D" id="3.40.50.300">
    <property type="entry name" value="P-loop containing nucleotide triphosphate hydrolases"/>
    <property type="match status" value="1"/>
</dbReference>
<feature type="compositionally biased region" description="Low complexity" evidence="6">
    <location>
        <begin position="454"/>
        <end position="477"/>
    </location>
</feature>
<evidence type="ECO:0000313" key="8">
    <source>
        <dbReference type="Proteomes" id="UP000324800"/>
    </source>
</evidence>
<feature type="compositionally biased region" description="Basic residues" evidence="6">
    <location>
        <begin position="120"/>
        <end position="130"/>
    </location>
</feature>
<feature type="compositionally biased region" description="Basic and acidic residues" evidence="6">
    <location>
        <begin position="237"/>
        <end position="252"/>
    </location>
</feature>
<feature type="compositionally biased region" description="Basic and acidic residues" evidence="6">
    <location>
        <begin position="353"/>
        <end position="363"/>
    </location>
</feature>
<evidence type="ECO:0000313" key="7">
    <source>
        <dbReference type="EMBL" id="KAA6403184.1"/>
    </source>
</evidence>
<feature type="region of interest" description="Disordered" evidence="6">
    <location>
        <begin position="120"/>
        <end position="157"/>
    </location>
</feature>
<feature type="coiled-coil region" evidence="5">
    <location>
        <begin position="35"/>
        <end position="104"/>
    </location>
</feature>
<dbReference type="PANTHER" id="PTHR18937:SF12">
    <property type="entry name" value="STRUCTURAL MAINTENANCE OF CHROMOSOMES PROTEIN"/>
    <property type="match status" value="1"/>
</dbReference>
<feature type="region of interest" description="Disordered" evidence="6">
    <location>
        <begin position="769"/>
        <end position="816"/>
    </location>
</feature>
<feature type="compositionally biased region" description="Low complexity" evidence="6">
    <location>
        <begin position="521"/>
        <end position="534"/>
    </location>
</feature>
<feature type="compositionally biased region" description="Acidic residues" evidence="6">
    <location>
        <begin position="508"/>
        <end position="520"/>
    </location>
</feature>
<evidence type="ECO:0000256" key="6">
    <source>
        <dbReference type="SAM" id="MobiDB-lite"/>
    </source>
</evidence>
<dbReference type="PANTHER" id="PTHR18937">
    <property type="entry name" value="STRUCTURAL MAINTENANCE OF CHROMOSOMES SMC FAMILY MEMBER"/>
    <property type="match status" value="1"/>
</dbReference>
<sequence length="883" mass="100762">RAVTIDGGLISKKGLITGGSSGLLLRAKRWGLKEAEQAKEERNKITEEKRGINARIRLLQDQLAIKKIEKKGQEELKTNLNAERKMLEQRIEMVTKEKDEVLREFPSLRREIKVKDKQIKGKRLTKGKRSMNKDDEDENDEEEQIGQQSLDDDEVINLDKQINKRQVEIDSLKEKISREENDSFGDFCSRLGISSIGEFEAAQSEQQQKIEQHLLDLDTQISKLNAEIKLLSARSSDKMMKGVKDDVQKNEEQDGEIQGLRLRRETLFTNARLDDIQLAFIKGEKPKYIKRLEKQEQKNSQVKKRSNKKGIQMDEDEGSNIEDDESSDEKDQKKSNKKKDDQLIQMKAKKRTRIDVEKENTKEQKKKRKNKGQEQDKDNGVKKTSKKNLKGRKRMRKDEEIENEEQDDDEDEKEGEEEEQESEDIENENDEDNTNEEEEDQNEIILYSESFNPSLSQMSGSQSMLISQQAQSQAAQKEQNKLKQKQKELKGRKNSGKKGRRGIKGKDEDEESNDSEDEQDQNTQQSSLEQSQSQITGLGKILVQEGRSADGEDEFVKIDFSKLTLKQKSLNSKDLTNRLDELQKQLVQINFDLQKIMPNMKASEQLDDVKKKLERLNAEFQDARDKAKKNQKLFEDVKEKRITLFRQCFEHISSQIGHIYGLLTQQRDKDASGSESILGGARGVAMLSLENDIEPYLGGVNIHTMAPSKRFRALEHLSGGEKAIKQKKPLYKPTPFILLDEIDAALDNANVGAAASYIRMRSSGDLWRNGGEKNGFNQIPRPIKEEEDGNVKQKKKGKGKQKAKEEQVLSPSLKGPNMFDRLQSGGGLTANEEEIVAASSYPLQCIVISLKGQFFEHADGLVGVSRSAQKESSVVNSLDLRKY</sequence>
<keyword evidence="1" id="KW-0132">Cell division</keyword>
<keyword evidence="5" id="KW-0175">Coiled coil</keyword>
<evidence type="ECO:0000256" key="1">
    <source>
        <dbReference type="ARBA" id="ARBA00022618"/>
    </source>
</evidence>
<organism evidence="7 8">
    <name type="scientific">Streblomastix strix</name>
    <dbReference type="NCBI Taxonomy" id="222440"/>
    <lineage>
        <taxon>Eukaryota</taxon>
        <taxon>Metamonada</taxon>
        <taxon>Preaxostyla</taxon>
        <taxon>Oxymonadida</taxon>
        <taxon>Streblomastigidae</taxon>
        <taxon>Streblomastix</taxon>
    </lineage>
</organism>
<dbReference type="AlphaFoldDB" id="A0A5J4X7N5"/>
<feature type="compositionally biased region" description="Acidic residues" evidence="6">
    <location>
        <begin position="134"/>
        <end position="156"/>
    </location>
</feature>
<evidence type="ECO:0000256" key="5">
    <source>
        <dbReference type="SAM" id="Coils"/>
    </source>
</evidence>
<feature type="coiled-coil region" evidence="5">
    <location>
        <begin position="207"/>
        <end position="234"/>
    </location>
</feature>
<keyword evidence="3" id="KW-0539">Nucleus</keyword>
<feature type="region of interest" description="Disordered" evidence="6">
    <location>
        <begin position="291"/>
        <end position="534"/>
    </location>
</feature>
<feature type="compositionally biased region" description="Basic and acidic residues" evidence="6">
    <location>
        <begin position="478"/>
        <end position="491"/>
    </location>
</feature>
<evidence type="ECO:0000256" key="2">
    <source>
        <dbReference type="ARBA" id="ARBA00022776"/>
    </source>
</evidence>
<gene>
    <name evidence="7" type="ORF">EZS28_001286</name>
</gene>
<comment type="caution">
    <text evidence="7">The sequence shown here is derived from an EMBL/GenBank/DDBJ whole genome shotgun (WGS) entry which is preliminary data.</text>
</comment>
<feature type="compositionally biased region" description="Basic residues" evidence="6">
    <location>
        <begin position="383"/>
        <end position="395"/>
    </location>
</feature>
<keyword evidence="4" id="KW-0131">Cell cycle</keyword>
<keyword evidence="2" id="KW-0498">Mitosis</keyword>
<feature type="compositionally biased region" description="Basic and acidic residues" evidence="6">
    <location>
        <begin position="371"/>
        <end position="381"/>
    </location>
</feature>
<feature type="compositionally biased region" description="Acidic residues" evidence="6">
    <location>
        <begin position="400"/>
        <end position="442"/>
    </location>
</feature>